<dbReference type="SUPFAM" id="SSF53474">
    <property type="entry name" value="alpha/beta-Hydrolases"/>
    <property type="match status" value="1"/>
</dbReference>
<dbReference type="InterPro" id="IPR012223">
    <property type="entry name" value="TEII"/>
</dbReference>
<organism evidence="3 4">
    <name type="scientific">Laceyella putida</name>
    <dbReference type="NCBI Taxonomy" id="110101"/>
    <lineage>
        <taxon>Bacteria</taxon>
        <taxon>Bacillati</taxon>
        <taxon>Bacillota</taxon>
        <taxon>Bacilli</taxon>
        <taxon>Bacillales</taxon>
        <taxon>Thermoactinomycetaceae</taxon>
        <taxon>Laceyella</taxon>
    </lineage>
</organism>
<protein>
    <submittedName>
        <fullName evidence="3">Thioesterase II family protein</fullName>
    </submittedName>
</protein>
<proteinExistence type="inferred from homology"/>
<sequence length="248" mass="28193">MSTKTNQVLMYRKPNPQAELRLFCFPYAGGGASIYTNWQTRFSKRVEVCPVQLPGRENRMLETPISSMAQLVPQLADELEGYLDQPFLFFGHSMGALISFELTRELRRRNQPLPQKLIVSAKSAPHVPRRKSFGYASSDVELIAELRELNGTPEEVLQSEELMELFLPIIRADFELVTRYAYQEEEPLSCPILALGGTEDADVPPENLAAWQQVTTGDFSLRLFAGDHFYLFQENTDALDKIIETVEE</sequence>
<evidence type="ECO:0000256" key="1">
    <source>
        <dbReference type="ARBA" id="ARBA00007169"/>
    </source>
</evidence>
<evidence type="ECO:0000313" key="4">
    <source>
        <dbReference type="Proteomes" id="UP001596500"/>
    </source>
</evidence>
<dbReference type="InterPro" id="IPR029058">
    <property type="entry name" value="AB_hydrolase_fold"/>
</dbReference>
<dbReference type="Gene3D" id="3.40.50.1820">
    <property type="entry name" value="alpha/beta hydrolase"/>
    <property type="match status" value="1"/>
</dbReference>
<keyword evidence="4" id="KW-1185">Reference proteome</keyword>
<dbReference type="Proteomes" id="UP001596500">
    <property type="component" value="Unassembled WGS sequence"/>
</dbReference>
<dbReference type="EMBL" id="JBHTBW010000005">
    <property type="protein sequence ID" value="MFC7439846.1"/>
    <property type="molecule type" value="Genomic_DNA"/>
</dbReference>
<gene>
    <name evidence="3" type="ORF">ACFQNG_01525</name>
</gene>
<dbReference type="PANTHER" id="PTHR11487">
    <property type="entry name" value="THIOESTERASE"/>
    <property type="match status" value="1"/>
</dbReference>
<dbReference type="PANTHER" id="PTHR11487:SF0">
    <property type="entry name" value="S-ACYL FATTY ACID SYNTHASE THIOESTERASE, MEDIUM CHAIN"/>
    <property type="match status" value="1"/>
</dbReference>
<evidence type="ECO:0000259" key="2">
    <source>
        <dbReference type="Pfam" id="PF00975"/>
    </source>
</evidence>
<name>A0ABW2RFT6_9BACL</name>
<feature type="domain" description="Thioesterase" evidence="2">
    <location>
        <begin position="21"/>
        <end position="246"/>
    </location>
</feature>
<dbReference type="InterPro" id="IPR001031">
    <property type="entry name" value="Thioesterase"/>
</dbReference>
<reference evidence="4" key="1">
    <citation type="journal article" date="2019" name="Int. J. Syst. Evol. Microbiol.">
        <title>The Global Catalogue of Microorganisms (GCM) 10K type strain sequencing project: providing services to taxonomists for standard genome sequencing and annotation.</title>
        <authorList>
            <consortium name="The Broad Institute Genomics Platform"/>
            <consortium name="The Broad Institute Genome Sequencing Center for Infectious Disease"/>
            <person name="Wu L."/>
            <person name="Ma J."/>
        </authorList>
    </citation>
    <scope>NUCLEOTIDE SEQUENCE [LARGE SCALE GENOMIC DNA]</scope>
    <source>
        <strain evidence="4">CGMCC 1.12942</strain>
    </source>
</reference>
<dbReference type="RefSeq" id="WP_379863034.1">
    <property type="nucleotide sequence ID" value="NZ_JBHTBW010000005.1"/>
</dbReference>
<dbReference type="Pfam" id="PF00975">
    <property type="entry name" value="Thioesterase"/>
    <property type="match status" value="1"/>
</dbReference>
<comment type="caution">
    <text evidence="3">The sequence shown here is derived from an EMBL/GenBank/DDBJ whole genome shotgun (WGS) entry which is preliminary data.</text>
</comment>
<evidence type="ECO:0000313" key="3">
    <source>
        <dbReference type="EMBL" id="MFC7439846.1"/>
    </source>
</evidence>
<comment type="similarity">
    <text evidence="1">Belongs to the thioesterase family.</text>
</comment>
<accession>A0ABW2RFT6</accession>